<evidence type="ECO:0000256" key="1">
    <source>
        <dbReference type="SAM" id="Phobius"/>
    </source>
</evidence>
<dbReference type="AlphaFoldDB" id="A0A8J2PAC5"/>
<keyword evidence="3" id="KW-1185">Reference proteome</keyword>
<feature type="transmembrane region" description="Helical" evidence="1">
    <location>
        <begin position="359"/>
        <end position="379"/>
    </location>
</feature>
<name>A0A8J2PAC5_9HEXA</name>
<protein>
    <submittedName>
        <fullName evidence="2">Uncharacterized protein</fullName>
    </submittedName>
</protein>
<evidence type="ECO:0000313" key="3">
    <source>
        <dbReference type="Proteomes" id="UP000708208"/>
    </source>
</evidence>
<dbReference type="Proteomes" id="UP000708208">
    <property type="component" value="Unassembled WGS sequence"/>
</dbReference>
<keyword evidence="1" id="KW-0472">Membrane</keyword>
<organism evidence="2 3">
    <name type="scientific">Allacma fusca</name>
    <dbReference type="NCBI Taxonomy" id="39272"/>
    <lineage>
        <taxon>Eukaryota</taxon>
        <taxon>Metazoa</taxon>
        <taxon>Ecdysozoa</taxon>
        <taxon>Arthropoda</taxon>
        <taxon>Hexapoda</taxon>
        <taxon>Collembola</taxon>
        <taxon>Symphypleona</taxon>
        <taxon>Sminthuridae</taxon>
        <taxon>Allacma</taxon>
    </lineage>
</organism>
<feature type="transmembrane region" description="Helical" evidence="1">
    <location>
        <begin position="297"/>
        <end position="317"/>
    </location>
</feature>
<proteinExistence type="predicted"/>
<sequence length="664" mass="76696">MIYLANATEQPRIKLAYSKEKLVCHIIIFAVAEAHFESLIAKIPSPSEKVTAFLSNSKLFLFWSKLREVAAELYPIYPKMFFLISDGEMKSQLRGNWNDASFSYTKNHVQLAPVFILQYCRQKHPASSPYLTITNGWFMCWYCFDTVLKAFGGTFLTRQYEFYQFNCTPRYNCYKSMDETYKAAIQNGRNIFWSFYPTRIIYGLHHKLADKNPFSRVEPVDIQQAVANYLTQALNLTFDLHVSVFISNPAYVHLSPKADFVMADYYPTGFTTSFNFITSHEVSPVRTTFQYYAPFDWTIWALITGSIVCVAIIAQVISRIFDGSSANSFRAFQLTCFWLYGGLVDQWNEIRQIPEKAKTFYATVGIIWLLNALIITNSFKGMVKSNQVLSRPFETKHKYLRELLDFKLIVPITNCPTDYFASSIIAARNSKYYNQTRVKGMYYCPSYQIAFFSVVTSGDILNVVEDAIKTLGATAVMGAEKSKLRSYEILRENVCYICDYHIDKLIHSILSAPEKAAFLSSRADFEHYWSIFEKYMENETIVFAHNGNILDDYILKRSVGITISTGFEKSHDLISTRAKILIQSGVYWFWEKWDAIIFPTHSSSVKRRCFLNDPKPVSLDKTDIYLIFRMLMGFLALDAVVFSFEVCVYSKICILTFFKRKLKN</sequence>
<dbReference type="EMBL" id="CAJVCH010335703">
    <property type="protein sequence ID" value="CAG7815097.1"/>
    <property type="molecule type" value="Genomic_DNA"/>
</dbReference>
<comment type="caution">
    <text evidence="2">The sequence shown here is derived from an EMBL/GenBank/DDBJ whole genome shotgun (WGS) entry which is preliminary data.</text>
</comment>
<reference evidence="2" key="1">
    <citation type="submission" date="2021-06" db="EMBL/GenBank/DDBJ databases">
        <authorList>
            <person name="Hodson N. C."/>
            <person name="Mongue J. A."/>
            <person name="Jaron S. K."/>
        </authorList>
    </citation>
    <scope>NUCLEOTIDE SEQUENCE</scope>
</reference>
<gene>
    <name evidence="2" type="ORF">AFUS01_LOCUS25799</name>
</gene>
<keyword evidence="1" id="KW-0812">Transmembrane</keyword>
<evidence type="ECO:0000313" key="2">
    <source>
        <dbReference type="EMBL" id="CAG7815097.1"/>
    </source>
</evidence>
<accession>A0A8J2PAC5</accession>
<keyword evidence="1" id="KW-1133">Transmembrane helix</keyword>